<proteinExistence type="predicted"/>
<evidence type="ECO:0000313" key="1">
    <source>
        <dbReference type="EMBL" id="MDT2517135.1"/>
    </source>
</evidence>
<reference evidence="1 2" key="1">
    <citation type="submission" date="2023-03" db="EMBL/GenBank/DDBJ databases">
        <authorList>
            <person name="Shen W."/>
            <person name="Cai J."/>
        </authorList>
    </citation>
    <scope>NUCLEOTIDE SEQUENCE [LARGE SCALE GENOMIC DNA]</scope>
    <source>
        <strain evidence="1 2">Y2</strain>
    </source>
</reference>
<gene>
    <name evidence="1" type="ORF">P7D79_23265</name>
</gene>
<organism evidence="1 2">
    <name type="scientific">Enterococcus avium</name>
    <name type="common">Streptococcus avium</name>
    <dbReference type="NCBI Taxonomy" id="33945"/>
    <lineage>
        <taxon>Bacteria</taxon>
        <taxon>Bacillati</taxon>
        <taxon>Bacillota</taxon>
        <taxon>Bacilli</taxon>
        <taxon>Lactobacillales</taxon>
        <taxon>Enterococcaceae</taxon>
        <taxon>Enterococcus</taxon>
    </lineage>
</organism>
<dbReference type="RefSeq" id="WP_311932115.1">
    <property type="nucleotide sequence ID" value="NZ_JARPWY010000207.1"/>
</dbReference>
<dbReference type="AlphaFoldDB" id="A0ABD5FH56"/>
<name>A0ABD5FH56_ENTAV</name>
<evidence type="ECO:0000313" key="2">
    <source>
        <dbReference type="Proteomes" id="UP001264335"/>
    </source>
</evidence>
<protein>
    <submittedName>
        <fullName evidence="1">Uncharacterized protein</fullName>
    </submittedName>
</protein>
<sequence>IKEVFMNQFTDEELALLAILAREGKAILDYDNRYDEFWFSKSDVANLVKKMNKIDDEVRDRTEDSE</sequence>
<comment type="caution">
    <text evidence="1">The sequence shown here is derived from an EMBL/GenBank/DDBJ whole genome shotgun (WGS) entry which is preliminary data.</text>
</comment>
<accession>A0ABD5FH56</accession>
<dbReference type="EMBL" id="JARPWY010000207">
    <property type="protein sequence ID" value="MDT2517135.1"/>
    <property type="molecule type" value="Genomic_DNA"/>
</dbReference>
<dbReference type="Proteomes" id="UP001264335">
    <property type="component" value="Unassembled WGS sequence"/>
</dbReference>
<feature type="non-terminal residue" evidence="1">
    <location>
        <position position="1"/>
    </location>
</feature>